<accession>A0A380U4J7</accession>
<protein>
    <submittedName>
        <fullName evidence="1">Uncharacterized protein</fullName>
    </submittedName>
</protein>
<dbReference type="AlphaFoldDB" id="A0A380U4J7"/>
<gene>
    <name evidence="1" type="ORF">NCTC10801_02466</name>
</gene>
<dbReference type="OrthoDB" id="5677691at2"/>
<dbReference type="Proteomes" id="UP000254649">
    <property type="component" value="Unassembled WGS sequence"/>
</dbReference>
<sequence>MSFFNIPLNCSPKCAAWEDILLHYSDWVNDDEVWEFARESKKLPVLGNFYQHLVLERIISHFCDETGLEMDDLNIFFWINSIDTHLVINDWDICTVDDYWNCVKQNRIH</sequence>
<dbReference type="EMBL" id="UFRQ01000003">
    <property type="protein sequence ID" value="SUT95429.1"/>
    <property type="molecule type" value="Genomic_DNA"/>
</dbReference>
<name>A0A380U4J7_9PAST</name>
<reference evidence="1 2" key="1">
    <citation type="submission" date="2018-06" db="EMBL/GenBank/DDBJ databases">
        <authorList>
            <consortium name="Pathogen Informatics"/>
            <person name="Doyle S."/>
        </authorList>
    </citation>
    <scope>NUCLEOTIDE SEQUENCE [LARGE SCALE GENOMIC DNA]</scope>
    <source>
        <strain evidence="1 2">NCTC10801</strain>
    </source>
</reference>
<proteinExistence type="predicted"/>
<keyword evidence="2" id="KW-1185">Reference proteome</keyword>
<organism evidence="1 2">
    <name type="scientific">[Actinobacillus] rossii</name>
    <dbReference type="NCBI Taxonomy" id="123820"/>
    <lineage>
        <taxon>Bacteria</taxon>
        <taxon>Pseudomonadati</taxon>
        <taxon>Pseudomonadota</taxon>
        <taxon>Gammaproteobacteria</taxon>
        <taxon>Pasteurellales</taxon>
        <taxon>Pasteurellaceae</taxon>
    </lineage>
</organism>
<evidence type="ECO:0000313" key="1">
    <source>
        <dbReference type="EMBL" id="SUT95429.1"/>
    </source>
</evidence>
<evidence type="ECO:0000313" key="2">
    <source>
        <dbReference type="Proteomes" id="UP000254649"/>
    </source>
</evidence>